<dbReference type="Proteomes" id="UP000827084">
    <property type="component" value="Chromosome"/>
</dbReference>
<evidence type="ECO:0000256" key="1">
    <source>
        <dbReference type="SAM" id="SignalP"/>
    </source>
</evidence>
<accession>A0ABX8XDC8</accession>
<name>A0ABX8XDC8_SHEPU</name>
<dbReference type="Pfam" id="PF04314">
    <property type="entry name" value="PCuAC"/>
    <property type="match status" value="1"/>
</dbReference>
<keyword evidence="3" id="KW-1185">Reference proteome</keyword>
<dbReference type="SUPFAM" id="SSF110087">
    <property type="entry name" value="DR1885-like metal-binding protein"/>
    <property type="match status" value="1"/>
</dbReference>
<evidence type="ECO:0000313" key="3">
    <source>
        <dbReference type="Proteomes" id="UP000827084"/>
    </source>
</evidence>
<dbReference type="Gene3D" id="2.60.40.1890">
    <property type="entry name" value="PCu(A)C copper chaperone"/>
    <property type="match status" value="1"/>
</dbReference>
<feature type="chain" id="PRO_5045069560" evidence="1">
    <location>
        <begin position="29"/>
        <end position="161"/>
    </location>
</feature>
<reference evidence="2 3" key="1">
    <citation type="submission" date="2021-08" db="EMBL/GenBank/DDBJ databases">
        <title>Shewanella putrefaciens YZ-J, complete genome.</title>
        <authorList>
            <person name="Yi Z."/>
        </authorList>
    </citation>
    <scope>NUCLEOTIDE SEQUENCE [LARGE SCALE GENOMIC DNA]</scope>
    <source>
        <strain evidence="2 3">YZ-J</strain>
    </source>
</reference>
<dbReference type="PANTHER" id="PTHR36302:SF1">
    <property type="entry name" value="COPPER CHAPERONE PCU(A)C"/>
    <property type="match status" value="1"/>
</dbReference>
<dbReference type="InterPro" id="IPR036182">
    <property type="entry name" value="PCuAC_sf"/>
</dbReference>
<protein>
    <submittedName>
        <fullName evidence="2">Copper chaperone PCu(A)C</fullName>
    </submittedName>
</protein>
<gene>
    <name evidence="2" type="ORF">K3G22_03155</name>
</gene>
<feature type="signal peptide" evidence="1">
    <location>
        <begin position="1"/>
        <end position="28"/>
    </location>
</feature>
<dbReference type="PANTHER" id="PTHR36302">
    <property type="entry name" value="BLR7088 PROTEIN"/>
    <property type="match status" value="1"/>
</dbReference>
<keyword evidence="1" id="KW-0732">Signal</keyword>
<dbReference type="InterPro" id="IPR058248">
    <property type="entry name" value="Lxx211020-like"/>
</dbReference>
<dbReference type="InterPro" id="IPR007410">
    <property type="entry name" value="LpqE-like"/>
</dbReference>
<sequence>MEFKTLKPIFKQMFNCLALSCASFSVLASVVVTEGHVRAMPDTVPNTAAYFTLENHTDKALRLVGVQTDVAKEAQLHTIIEEQGMVKMRHVEGFDIPSHGKLTLTPSGNHVMLLGLKAPLVLEQQVELLLQFDDGKNIAITLPVNKQAENNAEQEHHHHHH</sequence>
<dbReference type="GeneID" id="67442223"/>
<organism evidence="2 3">
    <name type="scientific">Shewanella putrefaciens</name>
    <name type="common">Pseudomonas putrefaciens</name>
    <dbReference type="NCBI Taxonomy" id="24"/>
    <lineage>
        <taxon>Bacteria</taxon>
        <taxon>Pseudomonadati</taxon>
        <taxon>Pseudomonadota</taxon>
        <taxon>Gammaproteobacteria</taxon>
        <taxon>Alteromonadales</taxon>
        <taxon>Shewanellaceae</taxon>
        <taxon>Shewanella</taxon>
    </lineage>
</organism>
<evidence type="ECO:0000313" key="2">
    <source>
        <dbReference type="EMBL" id="QYX73435.1"/>
    </source>
</evidence>
<proteinExistence type="predicted"/>
<dbReference type="EMBL" id="CP080635">
    <property type="protein sequence ID" value="QYX73435.1"/>
    <property type="molecule type" value="Genomic_DNA"/>
</dbReference>
<dbReference type="RefSeq" id="WP_025007911.1">
    <property type="nucleotide sequence ID" value="NZ_BMPK01000004.1"/>
</dbReference>